<reference evidence="1" key="1">
    <citation type="submission" date="2014-09" db="EMBL/GenBank/DDBJ databases">
        <authorList>
            <person name="Magalhaes I.L.F."/>
            <person name="Oliveira U."/>
            <person name="Santos F.R."/>
            <person name="Vidigal T.H.D.A."/>
            <person name="Brescovit A.D."/>
            <person name="Santos A.J."/>
        </authorList>
    </citation>
    <scope>NUCLEOTIDE SEQUENCE</scope>
    <source>
        <tissue evidence="1">Shoot tissue taken approximately 20 cm above the soil surface</tissue>
    </source>
</reference>
<dbReference type="AlphaFoldDB" id="A0A0A9A8U3"/>
<evidence type="ECO:0000313" key="1">
    <source>
        <dbReference type="EMBL" id="JAD46368.1"/>
    </source>
</evidence>
<name>A0A0A9A8U3_ARUDO</name>
<organism evidence="1">
    <name type="scientific">Arundo donax</name>
    <name type="common">Giant reed</name>
    <name type="synonym">Donax arundinaceus</name>
    <dbReference type="NCBI Taxonomy" id="35708"/>
    <lineage>
        <taxon>Eukaryota</taxon>
        <taxon>Viridiplantae</taxon>
        <taxon>Streptophyta</taxon>
        <taxon>Embryophyta</taxon>
        <taxon>Tracheophyta</taxon>
        <taxon>Spermatophyta</taxon>
        <taxon>Magnoliopsida</taxon>
        <taxon>Liliopsida</taxon>
        <taxon>Poales</taxon>
        <taxon>Poaceae</taxon>
        <taxon>PACMAD clade</taxon>
        <taxon>Arundinoideae</taxon>
        <taxon>Arundineae</taxon>
        <taxon>Arundo</taxon>
    </lineage>
</organism>
<proteinExistence type="predicted"/>
<dbReference type="EMBL" id="GBRH01251527">
    <property type="protein sequence ID" value="JAD46368.1"/>
    <property type="molecule type" value="Transcribed_RNA"/>
</dbReference>
<reference evidence="1" key="2">
    <citation type="journal article" date="2015" name="Data Brief">
        <title>Shoot transcriptome of the giant reed, Arundo donax.</title>
        <authorList>
            <person name="Barrero R.A."/>
            <person name="Guerrero F.D."/>
            <person name="Moolhuijzen P."/>
            <person name="Goolsby J.A."/>
            <person name="Tidwell J."/>
            <person name="Bellgard S.E."/>
            <person name="Bellgard M.I."/>
        </authorList>
    </citation>
    <scope>NUCLEOTIDE SEQUENCE</scope>
    <source>
        <tissue evidence="1">Shoot tissue taken approximately 20 cm above the soil surface</tissue>
    </source>
</reference>
<sequence>MTCLQSCCRTSDFILPDMPFKSPCDAQEICFQPSLPSYFGFPTHPCQNICGLHCHVLG</sequence>
<accession>A0A0A9A8U3</accession>
<protein>
    <submittedName>
        <fullName evidence="1">Uncharacterized protein</fullName>
    </submittedName>
</protein>